<dbReference type="AlphaFoldDB" id="A0A6N4X2R6"/>
<reference evidence="1 2" key="1">
    <citation type="submission" date="2020-01" db="EMBL/GenBank/DDBJ databases">
        <authorList>
            <person name="Rodrigo-Torres L."/>
            <person name="Arahal R. D."/>
            <person name="Lucena T."/>
        </authorList>
    </citation>
    <scope>NUCLEOTIDE SEQUENCE [LARGE SCALE GENOMIC DNA]</scope>
    <source>
        <strain evidence="1 2">CECT 9293</strain>
    </source>
</reference>
<proteinExistence type="predicted"/>
<dbReference type="EMBL" id="CACVBR010000008">
    <property type="protein sequence ID" value="CAA7195119.1"/>
    <property type="molecule type" value="Genomic_DNA"/>
</dbReference>
<keyword evidence="2" id="KW-1185">Reference proteome</keyword>
<evidence type="ECO:0000313" key="1">
    <source>
        <dbReference type="EMBL" id="CAA7195119.1"/>
    </source>
</evidence>
<protein>
    <submittedName>
        <fullName evidence="1">Uncharacterized protein</fullName>
    </submittedName>
</protein>
<organism evidence="1 2">
    <name type="scientific">Chryseobacterium potabilaquae</name>
    <dbReference type="NCBI Taxonomy" id="2675057"/>
    <lineage>
        <taxon>Bacteria</taxon>
        <taxon>Pseudomonadati</taxon>
        <taxon>Bacteroidota</taxon>
        <taxon>Flavobacteriia</taxon>
        <taxon>Flavobacteriales</taxon>
        <taxon>Weeksellaceae</taxon>
        <taxon>Chryseobacterium group</taxon>
        <taxon>Chryseobacterium</taxon>
    </lineage>
</organism>
<gene>
    <name evidence="1" type="ORF">CHRY9293_01364</name>
</gene>
<sequence>MNAINILNPKEDAQLPSVYSPFERIMILIPISSSFYSYI</sequence>
<accession>A0A6N4X2R6</accession>
<name>A0A6N4X2R6_9FLAO</name>
<dbReference type="Proteomes" id="UP000445144">
    <property type="component" value="Unassembled WGS sequence"/>
</dbReference>
<evidence type="ECO:0000313" key="2">
    <source>
        <dbReference type="Proteomes" id="UP000445144"/>
    </source>
</evidence>